<evidence type="ECO:0000313" key="2">
    <source>
        <dbReference type="EMBL" id="KAF2791464.1"/>
    </source>
</evidence>
<accession>A0A6A6X5N8</accession>
<keyword evidence="3" id="KW-1185">Reference proteome</keyword>
<dbReference type="Proteomes" id="UP000799757">
    <property type="component" value="Unassembled WGS sequence"/>
</dbReference>
<sequence>MPRRAWCWHGSVRGTARSAPVQRAAVRMLDGLSTTAAAGTLGGGREEEQKGTRPPESAPASPRSTNGHFTRRAALVYATCIVLARGIAGP</sequence>
<proteinExistence type="predicted"/>
<feature type="region of interest" description="Disordered" evidence="1">
    <location>
        <begin position="36"/>
        <end position="68"/>
    </location>
</feature>
<protein>
    <submittedName>
        <fullName evidence="2">Uncharacterized protein</fullName>
    </submittedName>
</protein>
<feature type="non-terminal residue" evidence="2">
    <location>
        <position position="1"/>
    </location>
</feature>
<dbReference type="AlphaFoldDB" id="A0A6A6X5N8"/>
<organism evidence="2 3">
    <name type="scientific">Melanomma pulvis-pyrius CBS 109.77</name>
    <dbReference type="NCBI Taxonomy" id="1314802"/>
    <lineage>
        <taxon>Eukaryota</taxon>
        <taxon>Fungi</taxon>
        <taxon>Dikarya</taxon>
        <taxon>Ascomycota</taxon>
        <taxon>Pezizomycotina</taxon>
        <taxon>Dothideomycetes</taxon>
        <taxon>Pleosporomycetidae</taxon>
        <taxon>Pleosporales</taxon>
        <taxon>Melanommataceae</taxon>
        <taxon>Melanomma</taxon>
    </lineage>
</organism>
<gene>
    <name evidence="2" type="ORF">K505DRAFT_419134</name>
</gene>
<evidence type="ECO:0000313" key="3">
    <source>
        <dbReference type="Proteomes" id="UP000799757"/>
    </source>
</evidence>
<reference evidence="2" key="1">
    <citation type="journal article" date="2020" name="Stud. Mycol.">
        <title>101 Dothideomycetes genomes: a test case for predicting lifestyles and emergence of pathogens.</title>
        <authorList>
            <person name="Haridas S."/>
            <person name="Albert R."/>
            <person name="Binder M."/>
            <person name="Bloem J."/>
            <person name="Labutti K."/>
            <person name="Salamov A."/>
            <person name="Andreopoulos B."/>
            <person name="Baker S."/>
            <person name="Barry K."/>
            <person name="Bills G."/>
            <person name="Bluhm B."/>
            <person name="Cannon C."/>
            <person name="Castanera R."/>
            <person name="Culley D."/>
            <person name="Daum C."/>
            <person name="Ezra D."/>
            <person name="Gonzalez J."/>
            <person name="Henrissat B."/>
            <person name="Kuo A."/>
            <person name="Liang C."/>
            <person name="Lipzen A."/>
            <person name="Lutzoni F."/>
            <person name="Magnuson J."/>
            <person name="Mondo S."/>
            <person name="Nolan M."/>
            <person name="Ohm R."/>
            <person name="Pangilinan J."/>
            <person name="Park H.-J."/>
            <person name="Ramirez L."/>
            <person name="Alfaro M."/>
            <person name="Sun H."/>
            <person name="Tritt A."/>
            <person name="Yoshinaga Y."/>
            <person name="Zwiers L.-H."/>
            <person name="Turgeon B."/>
            <person name="Goodwin S."/>
            <person name="Spatafora J."/>
            <person name="Crous P."/>
            <person name="Grigoriev I."/>
        </authorList>
    </citation>
    <scope>NUCLEOTIDE SEQUENCE</scope>
    <source>
        <strain evidence="2">CBS 109.77</strain>
    </source>
</reference>
<feature type="compositionally biased region" description="Low complexity" evidence="1">
    <location>
        <begin position="54"/>
        <end position="64"/>
    </location>
</feature>
<name>A0A6A6X5N8_9PLEO</name>
<dbReference type="EMBL" id="MU002018">
    <property type="protein sequence ID" value="KAF2791464.1"/>
    <property type="molecule type" value="Genomic_DNA"/>
</dbReference>
<feature type="compositionally biased region" description="Basic and acidic residues" evidence="1">
    <location>
        <begin position="44"/>
        <end position="53"/>
    </location>
</feature>
<evidence type="ECO:0000256" key="1">
    <source>
        <dbReference type="SAM" id="MobiDB-lite"/>
    </source>
</evidence>